<keyword evidence="5 15" id="KW-0679">Respiratory chain</keyword>
<keyword evidence="12 15" id="KW-0496">Mitochondrion</keyword>
<evidence type="ECO:0000256" key="3">
    <source>
        <dbReference type="ARBA" id="ARBA00015946"/>
    </source>
</evidence>
<dbReference type="Pfam" id="PF00116">
    <property type="entry name" value="COX2"/>
    <property type="match status" value="1"/>
</dbReference>
<dbReference type="PROSITE" id="PS50857">
    <property type="entry name" value="COX2_CUA"/>
    <property type="match status" value="1"/>
</dbReference>
<dbReference type="GO" id="GO:0005743">
    <property type="term" value="C:mitochondrial inner membrane"/>
    <property type="evidence" value="ECO:0007669"/>
    <property type="project" value="UniProtKB-SubCell"/>
</dbReference>
<keyword evidence="13 15" id="KW-0472">Membrane</keyword>
<evidence type="ECO:0000256" key="13">
    <source>
        <dbReference type="ARBA" id="ARBA00023136"/>
    </source>
</evidence>
<dbReference type="CDD" id="cd13912">
    <property type="entry name" value="CcO_II_C"/>
    <property type="match status" value="1"/>
</dbReference>
<dbReference type="GO" id="GO:0004129">
    <property type="term" value="F:cytochrome-c oxidase activity"/>
    <property type="evidence" value="ECO:0007669"/>
    <property type="project" value="UniProtKB-EC"/>
</dbReference>
<dbReference type="NCBIfam" id="TIGR02866">
    <property type="entry name" value="CoxB"/>
    <property type="match status" value="1"/>
</dbReference>
<evidence type="ECO:0000256" key="2">
    <source>
        <dbReference type="ARBA" id="ARBA00007866"/>
    </source>
</evidence>
<dbReference type="PROSITE" id="PS00078">
    <property type="entry name" value="COX2"/>
    <property type="match status" value="1"/>
</dbReference>
<dbReference type="PROSITE" id="PS50999">
    <property type="entry name" value="COX2_TM"/>
    <property type="match status" value="1"/>
</dbReference>
<comment type="similarity">
    <text evidence="2 15">Belongs to the cytochrome c oxidase subunit 2 family.</text>
</comment>
<keyword evidence="7 15" id="KW-0479">Metal-binding</keyword>
<dbReference type="InterPro" id="IPR045187">
    <property type="entry name" value="CcO_II"/>
</dbReference>
<keyword evidence="15" id="KW-0999">Mitochondrion inner membrane</keyword>
<feature type="transmembrane region" description="Helical" evidence="16">
    <location>
        <begin position="42"/>
        <end position="64"/>
    </location>
</feature>
<evidence type="ECO:0000256" key="8">
    <source>
        <dbReference type="ARBA" id="ARBA00022967"/>
    </source>
</evidence>
<proteinExistence type="inferred from homology"/>
<dbReference type="InterPro" id="IPR001505">
    <property type="entry name" value="Copper_CuA"/>
</dbReference>
<evidence type="ECO:0000256" key="16">
    <source>
        <dbReference type="SAM" id="Phobius"/>
    </source>
</evidence>
<dbReference type="SUPFAM" id="SSF49503">
    <property type="entry name" value="Cupredoxins"/>
    <property type="match status" value="1"/>
</dbReference>
<dbReference type="InterPro" id="IPR008972">
    <property type="entry name" value="Cupredoxin"/>
</dbReference>
<protein>
    <recommendedName>
        <fullName evidence="3 15">Cytochrome c oxidase subunit 2</fullName>
    </recommendedName>
</protein>
<dbReference type="InterPro" id="IPR002429">
    <property type="entry name" value="CcO_II-like_C"/>
</dbReference>
<evidence type="ECO:0000259" key="18">
    <source>
        <dbReference type="PROSITE" id="PS50999"/>
    </source>
</evidence>
<evidence type="ECO:0000256" key="6">
    <source>
        <dbReference type="ARBA" id="ARBA00022692"/>
    </source>
</evidence>
<evidence type="ECO:0000256" key="5">
    <source>
        <dbReference type="ARBA" id="ARBA00022660"/>
    </source>
</evidence>
<evidence type="ECO:0000256" key="14">
    <source>
        <dbReference type="ARBA" id="ARBA00049512"/>
    </source>
</evidence>
<sequence length="253" mass="28723">MLNLLSRLFSPVYFDAPEPWQIGFQDAGSPIAEGIQNLHNEIFFYLIVIFVGVGWVLGSIVVKYSQDQSPIIYKYANHGTLIELVWTITPAFILIAIAFPSFKLLYLMDEVISPSMTIKVVGHQWYWSYEYSDFVNDDGESIEFDSYMLPKSDLEDGQLRLLDLDNRVVVPVDTHIRFVVTGADVLHDFACPSLGLKIDCCPGRLNQTFVYIKREGVFYGQCSELCGVYHGFMPIAIEAVSMEKYLSWLDSQG</sequence>
<comment type="catalytic activity">
    <reaction evidence="14">
        <text>4 Fe(II)-[cytochrome c] + O2 + 8 H(+)(in) = 4 Fe(III)-[cytochrome c] + 2 H2O + 4 H(+)(out)</text>
        <dbReference type="Rhea" id="RHEA:11436"/>
        <dbReference type="Rhea" id="RHEA-COMP:10350"/>
        <dbReference type="Rhea" id="RHEA-COMP:14399"/>
        <dbReference type="ChEBI" id="CHEBI:15377"/>
        <dbReference type="ChEBI" id="CHEBI:15378"/>
        <dbReference type="ChEBI" id="CHEBI:15379"/>
        <dbReference type="ChEBI" id="CHEBI:29033"/>
        <dbReference type="ChEBI" id="CHEBI:29034"/>
        <dbReference type="EC" id="7.1.1.9"/>
    </reaction>
    <physiologicalReaction direction="left-to-right" evidence="14">
        <dbReference type="Rhea" id="RHEA:11437"/>
    </physiologicalReaction>
</comment>
<dbReference type="InterPro" id="IPR014222">
    <property type="entry name" value="Cyt_c_oxidase_su2"/>
</dbReference>
<name>A0A7G7XQE6_9TREE</name>
<dbReference type="FunFam" id="1.10.287.90:FF:000004">
    <property type="entry name" value="Cytochrome c oxidase subunit 2"/>
    <property type="match status" value="1"/>
</dbReference>
<dbReference type="Gene3D" id="2.60.40.420">
    <property type="entry name" value="Cupredoxins - blue copper proteins"/>
    <property type="match status" value="1"/>
</dbReference>
<dbReference type="EMBL" id="MT755637">
    <property type="protein sequence ID" value="QNH82637.1"/>
    <property type="molecule type" value="Genomic_DNA"/>
</dbReference>
<dbReference type="Pfam" id="PF02790">
    <property type="entry name" value="COX2_TM"/>
    <property type="match status" value="1"/>
</dbReference>
<evidence type="ECO:0000256" key="12">
    <source>
        <dbReference type="ARBA" id="ARBA00023128"/>
    </source>
</evidence>
<evidence type="ECO:0000256" key="15">
    <source>
        <dbReference type="RuleBase" id="RU000457"/>
    </source>
</evidence>
<dbReference type="GO" id="GO:0045277">
    <property type="term" value="C:respiratory chain complex IV"/>
    <property type="evidence" value="ECO:0007669"/>
    <property type="project" value="UniProtKB-ARBA"/>
</dbReference>
<feature type="domain" description="Cytochrome oxidase subunit II transmembrane region profile" evidence="18">
    <location>
        <begin position="16"/>
        <end position="112"/>
    </location>
</feature>
<evidence type="ECO:0000256" key="7">
    <source>
        <dbReference type="ARBA" id="ARBA00022723"/>
    </source>
</evidence>
<feature type="transmembrane region" description="Helical" evidence="16">
    <location>
        <begin position="84"/>
        <end position="106"/>
    </location>
</feature>
<dbReference type="InterPro" id="IPR011759">
    <property type="entry name" value="Cyt_c_oxidase_su2_TM_dom"/>
</dbReference>
<dbReference type="AlphaFoldDB" id="A0A7G7XQE6"/>
<dbReference type="InterPro" id="IPR034210">
    <property type="entry name" value="CcO_II_C"/>
</dbReference>
<reference evidence="19" key="1">
    <citation type="submission" date="2020-07" db="EMBL/GenBank/DDBJ databases">
        <title>Characterization of the complete mitochondrial genome of Dioszegia sp.</title>
        <authorList>
            <person name="Tan M."/>
        </authorList>
    </citation>
    <scope>NUCLEOTIDE SEQUENCE</scope>
</reference>
<evidence type="ECO:0000259" key="17">
    <source>
        <dbReference type="PROSITE" id="PS50857"/>
    </source>
</evidence>
<dbReference type="GO" id="GO:0016491">
    <property type="term" value="F:oxidoreductase activity"/>
    <property type="evidence" value="ECO:0007669"/>
    <property type="project" value="InterPro"/>
</dbReference>
<dbReference type="InterPro" id="IPR036257">
    <property type="entry name" value="Cyt_c_oxidase_su2_TM_sf"/>
</dbReference>
<dbReference type="PANTHER" id="PTHR22888">
    <property type="entry name" value="CYTOCHROME C OXIDASE, SUBUNIT II"/>
    <property type="match status" value="1"/>
</dbReference>
<dbReference type="GO" id="GO:0005507">
    <property type="term" value="F:copper ion binding"/>
    <property type="evidence" value="ECO:0007669"/>
    <property type="project" value="InterPro"/>
</dbReference>
<keyword evidence="8" id="KW-1278">Translocase</keyword>
<dbReference type="GO" id="GO:0006123">
    <property type="term" value="P:mitochondrial electron transport, cytochrome c to oxygen"/>
    <property type="evidence" value="ECO:0007669"/>
    <property type="project" value="UniProtKB-ARBA"/>
</dbReference>
<evidence type="ECO:0000313" key="19">
    <source>
        <dbReference type="EMBL" id="QNH82637.1"/>
    </source>
</evidence>
<dbReference type="FunFam" id="2.60.40.420:FF:000001">
    <property type="entry name" value="Cytochrome c oxidase subunit 2"/>
    <property type="match status" value="1"/>
</dbReference>
<accession>A0A7G7XQE6</accession>
<keyword evidence="10 16" id="KW-1133">Transmembrane helix</keyword>
<comment type="cofactor">
    <cofactor evidence="15">
        <name>Cu cation</name>
        <dbReference type="ChEBI" id="CHEBI:23378"/>
    </cofactor>
    <text evidence="15">Binds a copper A center.</text>
</comment>
<dbReference type="Gene3D" id="1.10.287.90">
    <property type="match status" value="1"/>
</dbReference>
<keyword evidence="4 15" id="KW-0813">Transport</keyword>
<evidence type="ECO:0000256" key="10">
    <source>
        <dbReference type="ARBA" id="ARBA00022989"/>
    </source>
</evidence>
<evidence type="ECO:0000256" key="4">
    <source>
        <dbReference type="ARBA" id="ARBA00022448"/>
    </source>
</evidence>
<feature type="domain" description="Cytochrome oxidase subunit II copper A binding" evidence="17">
    <location>
        <begin position="113"/>
        <end position="251"/>
    </location>
</feature>
<dbReference type="PANTHER" id="PTHR22888:SF9">
    <property type="entry name" value="CYTOCHROME C OXIDASE SUBUNIT 2"/>
    <property type="match status" value="1"/>
</dbReference>
<evidence type="ECO:0000256" key="11">
    <source>
        <dbReference type="ARBA" id="ARBA00023008"/>
    </source>
</evidence>
<comment type="subcellular location">
    <subcellularLocation>
        <location evidence="1 15">Mitochondrion inner membrane</location>
        <topology evidence="1 15">Multi-pass membrane protein</topology>
    </subcellularLocation>
</comment>
<dbReference type="PRINTS" id="PR01166">
    <property type="entry name" value="CYCOXIDASEII"/>
</dbReference>
<comment type="function">
    <text evidence="15">Component of the cytochrome c oxidase, the last enzyme in the mitochondrial electron transport chain which drives oxidative phosphorylation. The respiratory chain contains 3 multisubunit complexes succinate dehydrogenase (complex II, CII), ubiquinol-cytochrome c oxidoreductase (cytochrome b-c1 complex, complex III, CIII) and cytochrome c oxidase (complex IV, CIV), that cooperate to transfer electrons derived from NADH and succinate to molecular oxygen, creating an electrochemical gradient over the inner membrane that drives transmembrane transport and the ATP synthase. Cytochrome c oxidase is the component of the respiratory chain that catalyzes the reduction of oxygen to water. Electrons originating from reduced cytochrome c in the intermembrane space (IMS) are transferred via the dinuclear copper A center (CU(A)) of subunit 2 and heme A of subunit 1 to the active site in subunit 1, a binuclear center (BNC) formed by heme A3 and copper B (CU(B)). The BNC reduces molecular oxygen to 2 water molecules using 4 electrons from cytochrome c in the IMS and 4 protons from the mitochondrial matrix.</text>
</comment>
<gene>
    <name evidence="19" type="primary">cox2</name>
</gene>
<evidence type="ECO:0000256" key="9">
    <source>
        <dbReference type="ARBA" id="ARBA00022982"/>
    </source>
</evidence>
<keyword evidence="9 15" id="KW-0249">Electron transport</keyword>
<evidence type="ECO:0000256" key="1">
    <source>
        <dbReference type="ARBA" id="ARBA00004448"/>
    </source>
</evidence>
<organism evidence="19">
    <name type="scientific">Dioszegia changbaiensis</name>
    <dbReference type="NCBI Taxonomy" id="234950"/>
    <lineage>
        <taxon>Eukaryota</taxon>
        <taxon>Fungi</taxon>
        <taxon>Dikarya</taxon>
        <taxon>Basidiomycota</taxon>
        <taxon>Agaricomycotina</taxon>
        <taxon>Tremellomycetes</taxon>
        <taxon>Tremellales</taxon>
        <taxon>Bulleribasidiaceae</taxon>
        <taxon>Dioszegia</taxon>
    </lineage>
</organism>
<keyword evidence="6 15" id="KW-0812">Transmembrane</keyword>
<geneLocation type="mitochondrion" evidence="19"/>
<dbReference type="SUPFAM" id="SSF81464">
    <property type="entry name" value="Cytochrome c oxidase subunit II-like, transmembrane region"/>
    <property type="match status" value="1"/>
</dbReference>
<keyword evidence="11 15" id="KW-0186">Copper</keyword>